<proteinExistence type="predicted"/>
<dbReference type="Proteomes" id="UP000481087">
    <property type="component" value="Unassembled WGS sequence"/>
</dbReference>
<protein>
    <submittedName>
        <fullName evidence="1">Uncharacterized protein</fullName>
    </submittedName>
</protein>
<dbReference type="AlphaFoldDB" id="A0A6L8V0X8"/>
<evidence type="ECO:0000313" key="2">
    <source>
        <dbReference type="Proteomes" id="UP000481087"/>
    </source>
</evidence>
<comment type="caution">
    <text evidence="1">The sequence shown here is derived from an EMBL/GenBank/DDBJ whole genome shotgun (WGS) entry which is preliminary data.</text>
</comment>
<dbReference type="RefSeq" id="WP_161407354.1">
    <property type="nucleotide sequence ID" value="NZ_WTUZ01000016.1"/>
</dbReference>
<name>A0A6L8V0X8_9BACL</name>
<evidence type="ECO:0000313" key="1">
    <source>
        <dbReference type="EMBL" id="MZQ83186.1"/>
    </source>
</evidence>
<reference evidence="1 2" key="1">
    <citation type="submission" date="2019-12" db="EMBL/GenBank/DDBJ databases">
        <title>Paenibacillus sp. nov. sp. isolated from soil.</title>
        <authorList>
            <person name="Kim J."/>
            <person name="Jeong S.E."/>
            <person name="Jung H.S."/>
            <person name="Jeon C.O."/>
        </authorList>
    </citation>
    <scope>NUCLEOTIDE SEQUENCE [LARGE SCALE GENOMIC DNA]</scope>
    <source>
        <strain evidence="1 2">5J-6</strain>
    </source>
</reference>
<gene>
    <name evidence="1" type="ORF">GQF01_13810</name>
</gene>
<keyword evidence="2" id="KW-1185">Reference proteome</keyword>
<organism evidence="1 2">
    <name type="scientific">Paenibacillus silvestris</name>
    <dbReference type="NCBI Taxonomy" id="2606219"/>
    <lineage>
        <taxon>Bacteria</taxon>
        <taxon>Bacillati</taxon>
        <taxon>Bacillota</taxon>
        <taxon>Bacilli</taxon>
        <taxon>Bacillales</taxon>
        <taxon>Paenibacillaceae</taxon>
        <taxon>Paenibacillus</taxon>
    </lineage>
</organism>
<accession>A0A6L8V0X8</accession>
<dbReference type="SUPFAM" id="SSF50998">
    <property type="entry name" value="Quinoprotein alcohol dehydrogenase-like"/>
    <property type="match status" value="1"/>
</dbReference>
<dbReference type="EMBL" id="WTUZ01000016">
    <property type="protein sequence ID" value="MZQ83186.1"/>
    <property type="molecule type" value="Genomic_DNA"/>
</dbReference>
<sequence length="277" mass="31524">MESNRFWQSSNDLLPLRFTTLTTSNDGVLYAGTDGKGVFQFTPLRSWENASQGLPDHLRIHRLDWVDNQLYASTNFGLYVLEDDVWKQTSVSDPCYRVIGWGDRFVLTSKGLLCGNDGEWQPLAYRDKKTFDMLVTPHFLFLGYEDGVAFYDLLTGDWCDLPLNQAVTSMAVFNQMLIGTTSRGGLVMGNKMGGFHQIRFEGMHLNRLVSHQGDVYVCANTGIYKLIDLKGRILLHSYNVQAEVTDLLIWRDIMLISTLQSGIKYKNEHKTAFQTIL</sequence>
<dbReference type="InterPro" id="IPR011047">
    <property type="entry name" value="Quinoprotein_ADH-like_sf"/>
</dbReference>